<evidence type="ECO:0000313" key="2">
    <source>
        <dbReference type="Proteomes" id="UP000540656"/>
    </source>
</evidence>
<accession>A0A7Y9UNR5</accession>
<evidence type="ECO:0008006" key="3">
    <source>
        <dbReference type="Google" id="ProtNLM"/>
    </source>
</evidence>
<gene>
    <name evidence="1" type="ORF">BJ980_001751</name>
</gene>
<organism evidence="1 2">
    <name type="scientific">Nocardioides daedukensis</name>
    <dbReference type="NCBI Taxonomy" id="634462"/>
    <lineage>
        <taxon>Bacteria</taxon>
        <taxon>Bacillati</taxon>
        <taxon>Actinomycetota</taxon>
        <taxon>Actinomycetes</taxon>
        <taxon>Propionibacteriales</taxon>
        <taxon>Nocardioidaceae</taxon>
        <taxon>Nocardioides</taxon>
    </lineage>
</organism>
<reference evidence="1 2" key="1">
    <citation type="submission" date="2020-07" db="EMBL/GenBank/DDBJ databases">
        <title>Sequencing the genomes of 1000 actinobacteria strains.</title>
        <authorList>
            <person name="Klenk H.-P."/>
        </authorList>
    </citation>
    <scope>NUCLEOTIDE SEQUENCE [LARGE SCALE GENOMIC DNA]</scope>
    <source>
        <strain evidence="1 2">DSM 23819</strain>
    </source>
</reference>
<comment type="caution">
    <text evidence="1">The sequence shown here is derived from an EMBL/GenBank/DDBJ whole genome shotgun (WGS) entry which is preliminary data.</text>
</comment>
<dbReference type="EMBL" id="JACCAA010000001">
    <property type="protein sequence ID" value="NYG58828.1"/>
    <property type="molecule type" value="Genomic_DNA"/>
</dbReference>
<dbReference type="AlphaFoldDB" id="A0A7Y9UNR5"/>
<sequence>MSDSTATPDRDHWDQPAQPAPAWLRMVDDAAIFPPGNAALDTALTDHVTRRREPWAEVVDTFVISDHRLAELRDLVPGDADPVGLSIVIGAGAGGLAPATSTAQRLDGMSLSGLEVALRDPADLVGNARRVIAALDQALDLGVLDEDVTLSVELPQGQPSSGWLAAADELAAREIRLKFRTGGVDAELFPSADELGAWITAALDRESPFKCTAGLHHAVRHRDRETGFEHHGFLNVLLATRVCLDGGDPVEVLREESAEALVTLARELGDDTLSRTRRWFTGFGSCSIDDPVEDLHELGIWTGVAR</sequence>
<name>A0A7Y9UNR5_9ACTN</name>
<evidence type="ECO:0000313" key="1">
    <source>
        <dbReference type="EMBL" id="NYG58828.1"/>
    </source>
</evidence>
<proteinExistence type="predicted"/>
<protein>
    <recommendedName>
        <fullName evidence="3">Methylmalonyl-CoA mutase domain-containing protein</fullName>
    </recommendedName>
</protein>
<dbReference type="Proteomes" id="UP000540656">
    <property type="component" value="Unassembled WGS sequence"/>
</dbReference>
<keyword evidence="2" id="KW-1185">Reference proteome</keyword>
<dbReference type="RefSeq" id="WP_179501952.1">
    <property type="nucleotide sequence ID" value="NZ_JACCAA010000001.1"/>
</dbReference>